<dbReference type="PANTHER" id="PTHR22895:SF0">
    <property type="entry name" value="ARMADILLO REPEAT-CONTAINING PROTEIN 6"/>
    <property type="match status" value="1"/>
</dbReference>
<dbReference type="SMART" id="SM00185">
    <property type="entry name" value="ARM"/>
    <property type="match status" value="4"/>
</dbReference>
<dbReference type="GO" id="GO:0002244">
    <property type="term" value="P:hematopoietic progenitor cell differentiation"/>
    <property type="evidence" value="ECO:0007669"/>
    <property type="project" value="TreeGrafter"/>
</dbReference>
<dbReference type="InterPro" id="IPR011989">
    <property type="entry name" value="ARM-like"/>
</dbReference>
<evidence type="ECO:0000256" key="1">
    <source>
        <dbReference type="ARBA" id="ARBA00022737"/>
    </source>
</evidence>
<keyword evidence="1" id="KW-0677">Repeat</keyword>
<evidence type="ECO:0000313" key="2">
    <source>
        <dbReference type="EMBL" id="KAJ6635179.1"/>
    </source>
</evidence>
<dbReference type="OrthoDB" id="449062at2759"/>
<dbReference type="InterPro" id="IPR000225">
    <property type="entry name" value="Armadillo"/>
</dbReference>
<dbReference type="EMBL" id="WJQU01000004">
    <property type="protein sequence ID" value="KAJ6635179.1"/>
    <property type="molecule type" value="Genomic_DNA"/>
</dbReference>
<sequence>MAKVITQETFDDVVKENIVEFEMAVDEAKDETIKQFEAQGINLANIIKDLTLNAETGEPLLNEAINCLKEHTSGKRTLSDESLVVKLDVLLTECSKSVPHRVLASKNGCCEVLKTIINNALKAEPVPLPILLKSLKAFNSVMNKQPDVFDADTLLIVIAILERQTDVAIRCSVLRLIAKACVMHEINRQNIMNADIVTYLKPLLADESSEIVTEVCTVFRYLILDDDIRVEFGKAHEHARSIATEVLTEITTLLTKFKDNPTISCDLILTIAALTVRNEFCVTVEDAGGLDFIIDAMKTFPDNVKLIRESLKLFRALAGNDKVKTSIIQHGAAPIINDVLNRHKENETIAKLALICISTLTLRSIENSKILFEVGVAETIVESMKLHPSSKAVQRNGAWAIRNMVSRSRYQCETFISYGVEDILNEALTTHPSVEHDIKSALRDLGCKLVLKEEWTNTSSYKIERE</sequence>
<evidence type="ECO:0000313" key="3">
    <source>
        <dbReference type="Proteomes" id="UP001151699"/>
    </source>
</evidence>
<name>A0A9Q0MQQ8_9DIPT</name>
<gene>
    <name evidence="2" type="ORF">Bhyg_13763</name>
</gene>
<protein>
    <submittedName>
        <fullName evidence="2">Armadillo repeat-containing protein 6 like</fullName>
    </submittedName>
</protein>
<accession>A0A9Q0MQQ8</accession>
<dbReference type="PANTHER" id="PTHR22895">
    <property type="entry name" value="ARMADILLO REPEAT-CONTAINING PROTEIN 6"/>
    <property type="match status" value="1"/>
</dbReference>
<dbReference type="InterPro" id="IPR016024">
    <property type="entry name" value="ARM-type_fold"/>
</dbReference>
<proteinExistence type="predicted"/>
<keyword evidence="3" id="KW-1185">Reference proteome</keyword>
<dbReference type="Proteomes" id="UP001151699">
    <property type="component" value="Chromosome C"/>
</dbReference>
<comment type="caution">
    <text evidence="2">The sequence shown here is derived from an EMBL/GenBank/DDBJ whole genome shotgun (WGS) entry which is preliminary data.</text>
</comment>
<organism evidence="2 3">
    <name type="scientific">Pseudolycoriella hygida</name>
    <dbReference type="NCBI Taxonomy" id="35572"/>
    <lineage>
        <taxon>Eukaryota</taxon>
        <taxon>Metazoa</taxon>
        <taxon>Ecdysozoa</taxon>
        <taxon>Arthropoda</taxon>
        <taxon>Hexapoda</taxon>
        <taxon>Insecta</taxon>
        <taxon>Pterygota</taxon>
        <taxon>Neoptera</taxon>
        <taxon>Endopterygota</taxon>
        <taxon>Diptera</taxon>
        <taxon>Nematocera</taxon>
        <taxon>Sciaroidea</taxon>
        <taxon>Sciaridae</taxon>
        <taxon>Pseudolycoriella</taxon>
    </lineage>
</organism>
<dbReference type="Gene3D" id="1.25.10.10">
    <property type="entry name" value="Leucine-rich Repeat Variant"/>
    <property type="match status" value="1"/>
</dbReference>
<dbReference type="AlphaFoldDB" id="A0A9Q0MQQ8"/>
<dbReference type="SUPFAM" id="SSF48371">
    <property type="entry name" value="ARM repeat"/>
    <property type="match status" value="1"/>
</dbReference>
<reference evidence="2" key="1">
    <citation type="submission" date="2022-07" db="EMBL/GenBank/DDBJ databases">
        <authorList>
            <person name="Trinca V."/>
            <person name="Uliana J.V.C."/>
            <person name="Torres T.T."/>
            <person name="Ward R.J."/>
            <person name="Monesi N."/>
        </authorList>
    </citation>
    <scope>NUCLEOTIDE SEQUENCE</scope>
    <source>
        <strain evidence="2">HSMRA1968</strain>
        <tissue evidence="2">Whole embryos</tissue>
    </source>
</reference>